<feature type="region of interest" description="Disordered" evidence="1">
    <location>
        <begin position="1"/>
        <end position="144"/>
    </location>
</feature>
<evidence type="ECO:0000313" key="3">
    <source>
        <dbReference type="Proteomes" id="UP000053599"/>
    </source>
</evidence>
<dbReference type="HOGENOM" id="CLU_073140_0_0_1"/>
<dbReference type="PANTHER" id="PTHR40462:SF1">
    <property type="entry name" value="EXPRESSED PROTEIN"/>
    <property type="match status" value="1"/>
</dbReference>
<evidence type="ECO:0008006" key="4">
    <source>
        <dbReference type="Google" id="ProtNLM"/>
    </source>
</evidence>
<name>A0A0D1Y602_9EURO</name>
<feature type="compositionally biased region" description="Polar residues" evidence="1">
    <location>
        <begin position="10"/>
        <end position="27"/>
    </location>
</feature>
<dbReference type="AlphaFoldDB" id="A0A0D1Y602"/>
<reference evidence="2 3" key="1">
    <citation type="submission" date="2015-01" db="EMBL/GenBank/DDBJ databases">
        <title>The Genome Sequence of Exophiala sideris CBS121828.</title>
        <authorList>
            <consortium name="The Broad Institute Genomics Platform"/>
            <person name="Cuomo C."/>
            <person name="de Hoog S."/>
            <person name="Gorbushina A."/>
            <person name="Stielow B."/>
            <person name="Teixiera M."/>
            <person name="Abouelleil A."/>
            <person name="Chapman S.B."/>
            <person name="Priest M."/>
            <person name="Young S.K."/>
            <person name="Wortman J."/>
            <person name="Nusbaum C."/>
            <person name="Birren B."/>
        </authorList>
    </citation>
    <scope>NUCLEOTIDE SEQUENCE [LARGE SCALE GENOMIC DNA]</scope>
    <source>
        <strain evidence="2 3">CBS 121828</strain>
    </source>
</reference>
<feature type="compositionally biased region" description="Polar residues" evidence="1">
    <location>
        <begin position="35"/>
        <end position="48"/>
    </location>
</feature>
<feature type="compositionally biased region" description="Gly residues" evidence="1">
    <location>
        <begin position="114"/>
        <end position="126"/>
    </location>
</feature>
<evidence type="ECO:0000313" key="2">
    <source>
        <dbReference type="EMBL" id="KIV78302.1"/>
    </source>
</evidence>
<dbReference type="PANTHER" id="PTHR40462">
    <property type="entry name" value="CHROMOSOME 1, WHOLE GENOME SHOTGUN SEQUENCE"/>
    <property type="match status" value="1"/>
</dbReference>
<evidence type="ECO:0000256" key="1">
    <source>
        <dbReference type="SAM" id="MobiDB-lite"/>
    </source>
</evidence>
<sequence length="200" mass="20922">MDRLRGAINSFKSGNEQQSGQATTSGAGNDLDPLDNNQYLQQTGQGTIPSGHHLGTPSNSGYPLQTDQGTHVGGLDNNGHTAQQTAQGTSGSGGSLLGRLSNNDQNLQQTGQGTSAGGGNFLGGLGNKFNAAAGGGPQSEKNEDMLDKAVDYVQEKFLGQGPQNNESAMEQMKDEQISDFIRAKYKSTTGSDFPIKDKSR</sequence>
<dbReference type="Proteomes" id="UP000053599">
    <property type="component" value="Unassembled WGS sequence"/>
</dbReference>
<gene>
    <name evidence="2" type="ORF">PV11_10031</name>
</gene>
<dbReference type="OrthoDB" id="3050608at2759"/>
<proteinExistence type="predicted"/>
<accession>A0A0D1Y602</accession>
<protein>
    <recommendedName>
        <fullName evidence="4">DNA damage-responsive protein 48</fullName>
    </recommendedName>
</protein>
<organism evidence="2 3">
    <name type="scientific">Exophiala sideris</name>
    <dbReference type="NCBI Taxonomy" id="1016849"/>
    <lineage>
        <taxon>Eukaryota</taxon>
        <taxon>Fungi</taxon>
        <taxon>Dikarya</taxon>
        <taxon>Ascomycota</taxon>
        <taxon>Pezizomycotina</taxon>
        <taxon>Eurotiomycetes</taxon>
        <taxon>Chaetothyriomycetidae</taxon>
        <taxon>Chaetothyriales</taxon>
        <taxon>Herpotrichiellaceae</taxon>
        <taxon>Exophiala</taxon>
    </lineage>
</organism>
<feature type="compositionally biased region" description="Polar residues" evidence="1">
    <location>
        <begin position="56"/>
        <end position="69"/>
    </location>
</feature>
<dbReference type="EMBL" id="KN846954">
    <property type="protein sequence ID" value="KIV78302.1"/>
    <property type="molecule type" value="Genomic_DNA"/>
</dbReference>